<dbReference type="InterPro" id="IPR005467">
    <property type="entry name" value="His_kinase_dom"/>
</dbReference>
<dbReference type="CDD" id="cd00082">
    <property type="entry name" value="HisKA"/>
    <property type="match status" value="1"/>
</dbReference>
<reference evidence="12" key="1">
    <citation type="submission" date="2023-12" db="EMBL/GenBank/DDBJ databases">
        <title>Fervidustalea candida gen. nov., sp. nov., a novel member of the family Paenibacillaceae isolated from a geothermal area.</title>
        <authorList>
            <person name="Li W.-J."/>
            <person name="Jiao J.-Y."/>
            <person name="Chen Y."/>
        </authorList>
    </citation>
    <scope>NUCLEOTIDE SEQUENCE</scope>
    <source>
        <strain evidence="12">SYSU GA230002</strain>
    </source>
</reference>
<feature type="domain" description="Histidine kinase" evidence="9">
    <location>
        <begin position="509"/>
        <end position="714"/>
    </location>
</feature>
<feature type="domain" description="PAS" evidence="10">
    <location>
        <begin position="251"/>
        <end position="293"/>
    </location>
</feature>
<organism evidence="12 13">
    <name type="scientific">Ferviditalea candida</name>
    <dbReference type="NCBI Taxonomy" id="3108399"/>
    <lineage>
        <taxon>Bacteria</taxon>
        <taxon>Bacillati</taxon>
        <taxon>Bacillota</taxon>
        <taxon>Bacilli</taxon>
        <taxon>Bacillales</taxon>
        <taxon>Paenibacillaceae</taxon>
        <taxon>Ferviditalea</taxon>
    </lineage>
</organism>
<evidence type="ECO:0000256" key="3">
    <source>
        <dbReference type="ARBA" id="ARBA00022553"/>
    </source>
</evidence>
<dbReference type="InterPro" id="IPR004358">
    <property type="entry name" value="Sig_transdc_His_kin-like_C"/>
</dbReference>
<keyword evidence="4" id="KW-0808">Transferase</keyword>
<feature type="domain" description="PAS" evidence="10">
    <location>
        <begin position="373"/>
        <end position="443"/>
    </location>
</feature>
<dbReference type="PRINTS" id="PR00344">
    <property type="entry name" value="BCTRLSENSOR"/>
</dbReference>
<dbReference type="CDD" id="cd00130">
    <property type="entry name" value="PAS"/>
    <property type="match status" value="4"/>
</dbReference>
<sequence length="720" mass="81421">MNEVLILESLADGYYEIDMNGRFTFLNHSLCAILGYSKDELIGMKFINLMDQRMANKIDSTLNRVYHSNEPVKSVEWEYVRKDGSKRFAEGSISVVKNNEGHSIGFRGIIRDVTERKRAGKELLDTKVKLESFINNSSDAIVIVDLEGNTVQVNPAFEKMFGWNEQEVIGRLVPIVPDDLIEEATEIFTKVFSGAGITEHDTIRKRKDGSLIHVSVMVSLIKDGQGNVIATAGILRDITERKTMEKAIRESEEKYRLIAENTSDLIAIVGVDRKLKYASPSHQMILGFSPESLPLNLLYPEDIQVVHKVFSEIIQTRKPCQFEFRYQHKDGHWVDLETFGTPVIGENGDVESIVLVSRDVTKRREAQQQLRESEERYRSLFEHNPDMVFSLDPNGNFISVNTSGFRISGYPVEELYQKSFISLVVTKDARRISQYLKRAIQGQPQNYETAIFHKNRGSIDLSVTNIPITVENKIVGIYGIAKDITELKRTEDLLRKSEKLAVVGQLAAGVAHEIRNPLTAIRGFVQILKSKLCEHKEYFTIMLTELDRIELIISEFLVLAKPQVVKFEQRDLRNILEDIIRLLGTQAIMNNVQFLTEIEDEIPSIQCAANHLKQVFINVLKNAIDAMPNGGEILIQAKMKDSHKLLIRFADQGCGISEERLPRLGEPFYTTKEKGTGLGLMISYKIIEDHAGSMIISSEVNKGTTVDIILPISNKFGADD</sequence>
<keyword evidence="3" id="KW-0597">Phosphoprotein</keyword>
<keyword evidence="7" id="KW-0067">ATP-binding</keyword>
<accession>A0ABU5ZGW7</accession>
<dbReference type="SMART" id="SM00387">
    <property type="entry name" value="HATPase_c"/>
    <property type="match status" value="1"/>
</dbReference>
<dbReference type="SUPFAM" id="SSF55874">
    <property type="entry name" value="ATPase domain of HSP90 chaperone/DNA topoisomerase II/histidine kinase"/>
    <property type="match status" value="1"/>
</dbReference>
<dbReference type="InterPro" id="IPR035965">
    <property type="entry name" value="PAS-like_dom_sf"/>
</dbReference>
<dbReference type="InterPro" id="IPR036097">
    <property type="entry name" value="HisK_dim/P_sf"/>
</dbReference>
<evidence type="ECO:0000256" key="6">
    <source>
        <dbReference type="ARBA" id="ARBA00022777"/>
    </source>
</evidence>
<proteinExistence type="predicted"/>
<comment type="caution">
    <text evidence="12">The sequence shown here is derived from an EMBL/GenBank/DDBJ whole genome shotgun (WGS) entry which is preliminary data.</text>
</comment>
<feature type="domain" description="PAS" evidence="10">
    <location>
        <begin position="6"/>
        <end position="69"/>
    </location>
</feature>
<dbReference type="Pfam" id="PF00989">
    <property type="entry name" value="PAS"/>
    <property type="match status" value="1"/>
</dbReference>
<dbReference type="EC" id="2.7.13.3" evidence="2"/>
<dbReference type="EMBL" id="JAYJLD010000010">
    <property type="protein sequence ID" value="MEB3101742.1"/>
    <property type="molecule type" value="Genomic_DNA"/>
</dbReference>
<dbReference type="InterPro" id="IPR013656">
    <property type="entry name" value="PAS_4"/>
</dbReference>
<keyword evidence="5" id="KW-0547">Nucleotide-binding</keyword>
<keyword evidence="13" id="KW-1185">Reference proteome</keyword>
<feature type="domain" description="PAC" evidence="11">
    <location>
        <begin position="196"/>
        <end position="250"/>
    </location>
</feature>
<evidence type="ECO:0000256" key="4">
    <source>
        <dbReference type="ARBA" id="ARBA00022679"/>
    </source>
</evidence>
<dbReference type="Pfam" id="PF08447">
    <property type="entry name" value="PAS_3"/>
    <property type="match status" value="1"/>
</dbReference>
<evidence type="ECO:0000256" key="2">
    <source>
        <dbReference type="ARBA" id="ARBA00012438"/>
    </source>
</evidence>
<evidence type="ECO:0000259" key="9">
    <source>
        <dbReference type="PROSITE" id="PS50109"/>
    </source>
</evidence>
<dbReference type="PANTHER" id="PTHR43065">
    <property type="entry name" value="SENSOR HISTIDINE KINASE"/>
    <property type="match status" value="1"/>
</dbReference>
<dbReference type="Gene3D" id="3.30.450.20">
    <property type="entry name" value="PAS domain"/>
    <property type="match status" value="4"/>
</dbReference>
<dbReference type="NCBIfam" id="TIGR00229">
    <property type="entry name" value="sensory_box"/>
    <property type="match status" value="4"/>
</dbReference>
<dbReference type="InterPro" id="IPR000700">
    <property type="entry name" value="PAS-assoc_C"/>
</dbReference>
<dbReference type="PROSITE" id="PS50113">
    <property type="entry name" value="PAC"/>
    <property type="match status" value="4"/>
</dbReference>
<evidence type="ECO:0000256" key="7">
    <source>
        <dbReference type="ARBA" id="ARBA00022840"/>
    </source>
</evidence>
<dbReference type="PROSITE" id="PS50112">
    <property type="entry name" value="PAS"/>
    <property type="match status" value="4"/>
</dbReference>
<dbReference type="Pfam" id="PF13426">
    <property type="entry name" value="PAS_9"/>
    <property type="match status" value="1"/>
</dbReference>
<dbReference type="SUPFAM" id="SSF47384">
    <property type="entry name" value="Homodimeric domain of signal transducing histidine kinase"/>
    <property type="match status" value="1"/>
</dbReference>
<dbReference type="InterPro" id="IPR036890">
    <property type="entry name" value="HATPase_C_sf"/>
</dbReference>
<feature type="domain" description="PAC" evidence="11">
    <location>
        <begin position="445"/>
        <end position="496"/>
    </location>
</feature>
<dbReference type="InterPro" id="IPR001610">
    <property type="entry name" value="PAC"/>
</dbReference>
<evidence type="ECO:0000313" key="13">
    <source>
        <dbReference type="Proteomes" id="UP001310386"/>
    </source>
</evidence>
<name>A0ABU5ZGW7_9BACL</name>
<dbReference type="PANTHER" id="PTHR43065:SF34">
    <property type="entry name" value="SPORULATION KINASE A"/>
    <property type="match status" value="1"/>
</dbReference>
<dbReference type="InterPro" id="IPR003594">
    <property type="entry name" value="HATPase_dom"/>
</dbReference>
<evidence type="ECO:0000256" key="5">
    <source>
        <dbReference type="ARBA" id="ARBA00022741"/>
    </source>
</evidence>
<evidence type="ECO:0000256" key="8">
    <source>
        <dbReference type="ARBA" id="ARBA00023012"/>
    </source>
</evidence>
<dbReference type="InterPro" id="IPR013767">
    <property type="entry name" value="PAS_fold"/>
</dbReference>
<dbReference type="InterPro" id="IPR013655">
    <property type="entry name" value="PAS_fold_3"/>
</dbReference>
<dbReference type="SMART" id="SM00388">
    <property type="entry name" value="HisKA"/>
    <property type="match status" value="1"/>
</dbReference>
<dbReference type="Pfam" id="PF08448">
    <property type="entry name" value="PAS_4"/>
    <property type="match status" value="1"/>
</dbReference>
<dbReference type="RefSeq" id="WP_371753863.1">
    <property type="nucleotide sequence ID" value="NZ_JAYJLD010000010.1"/>
</dbReference>
<evidence type="ECO:0000313" key="12">
    <source>
        <dbReference type="EMBL" id="MEB3101742.1"/>
    </source>
</evidence>
<dbReference type="PROSITE" id="PS50109">
    <property type="entry name" value="HIS_KIN"/>
    <property type="match status" value="1"/>
</dbReference>
<dbReference type="Proteomes" id="UP001310386">
    <property type="component" value="Unassembled WGS sequence"/>
</dbReference>
<protein>
    <recommendedName>
        <fullName evidence="2">histidine kinase</fullName>
        <ecNumber evidence="2">2.7.13.3</ecNumber>
    </recommendedName>
</protein>
<feature type="domain" description="PAS" evidence="10">
    <location>
        <begin position="126"/>
        <end position="171"/>
    </location>
</feature>
<dbReference type="Pfam" id="PF00512">
    <property type="entry name" value="HisKA"/>
    <property type="match status" value="1"/>
</dbReference>
<dbReference type="Pfam" id="PF02518">
    <property type="entry name" value="HATPase_c"/>
    <property type="match status" value="1"/>
</dbReference>
<feature type="domain" description="PAC" evidence="11">
    <location>
        <begin position="73"/>
        <end position="125"/>
    </location>
</feature>
<dbReference type="SMART" id="SM00086">
    <property type="entry name" value="PAC"/>
    <property type="match status" value="4"/>
</dbReference>
<keyword evidence="8" id="KW-0902">Two-component regulatory system</keyword>
<dbReference type="InterPro" id="IPR003661">
    <property type="entry name" value="HisK_dim/P_dom"/>
</dbReference>
<evidence type="ECO:0000256" key="1">
    <source>
        <dbReference type="ARBA" id="ARBA00000085"/>
    </source>
</evidence>
<comment type="catalytic activity">
    <reaction evidence="1">
        <text>ATP + protein L-histidine = ADP + protein N-phospho-L-histidine.</text>
        <dbReference type="EC" id="2.7.13.3"/>
    </reaction>
</comment>
<dbReference type="Gene3D" id="1.10.287.130">
    <property type="match status" value="1"/>
</dbReference>
<dbReference type="Gene3D" id="3.30.565.10">
    <property type="entry name" value="Histidine kinase-like ATPase, C-terminal domain"/>
    <property type="match status" value="1"/>
</dbReference>
<evidence type="ECO:0000259" key="10">
    <source>
        <dbReference type="PROSITE" id="PS50112"/>
    </source>
</evidence>
<dbReference type="SUPFAM" id="SSF55785">
    <property type="entry name" value="PYP-like sensor domain (PAS domain)"/>
    <property type="match status" value="4"/>
</dbReference>
<feature type="domain" description="PAC" evidence="11">
    <location>
        <begin position="320"/>
        <end position="372"/>
    </location>
</feature>
<keyword evidence="6" id="KW-0418">Kinase</keyword>
<evidence type="ECO:0000259" key="11">
    <source>
        <dbReference type="PROSITE" id="PS50113"/>
    </source>
</evidence>
<gene>
    <name evidence="12" type="ORF">VF724_08710</name>
</gene>
<dbReference type="InterPro" id="IPR000014">
    <property type="entry name" value="PAS"/>
</dbReference>
<dbReference type="SMART" id="SM00091">
    <property type="entry name" value="PAS"/>
    <property type="match status" value="4"/>
</dbReference>